<proteinExistence type="predicted"/>
<dbReference type="EMBL" id="CP036526">
    <property type="protein sequence ID" value="QDT11648.1"/>
    <property type="molecule type" value="Genomic_DNA"/>
</dbReference>
<gene>
    <name evidence="1" type="ORF">K239x_36480</name>
</gene>
<evidence type="ECO:0000313" key="2">
    <source>
        <dbReference type="Proteomes" id="UP000319817"/>
    </source>
</evidence>
<evidence type="ECO:0000313" key="1">
    <source>
        <dbReference type="EMBL" id="QDT11648.1"/>
    </source>
</evidence>
<sequence length="146" mass="16008">MVLAWSADMSFSHCCVAFTAAACLFGTPGCKAAQKDESTDLNSLLQTVSYEPSLPAPSPTVAPAQPNQESTLADAGLDLSKKAVSFQRSVGKGMKSITRLLLRGVFKIAESALGIDDENEDVKIREETERHTERWYDTHRILPHER</sequence>
<name>A0A517NX21_9BACT</name>
<organism evidence="1 2">
    <name type="scientific">Stieleria marina</name>
    <dbReference type="NCBI Taxonomy" id="1930275"/>
    <lineage>
        <taxon>Bacteria</taxon>
        <taxon>Pseudomonadati</taxon>
        <taxon>Planctomycetota</taxon>
        <taxon>Planctomycetia</taxon>
        <taxon>Pirellulales</taxon>
        <taxon>Pirellulaceae</taxon>
        <taxon>Stieleria</taxon>
    </lineage>
</organism>
<accession>A0A517NX21</accession>
<keyword evidence="2" id="KW-1185">Reference proteome</keyword>
<protein>
    <submittedName>
        <fullName evidence="1">Uncharacterized protein</fullName>
    </submittedName>
</protein>
<dbReference type="Proteomes" id="UP000319817">
    <property type="component" value="Chromosome"/>
</dbReference>
<dbReference type="AlphaFoldDB" id="A0A517NX21"/>
<reference evidence="1 2" key="1">
    <citation type="submission" date="2019-02" db="EMBL/GenBank/DDBJ databases">
        <title>Deep-cultivation of Planctomycetes and their phenomic and genomic characterization uncovers novel biology.</title>
        <authorList>
            <person name="Wiegand S."/>
            <person name="Jogler M."/>
            <person name="Boedeker C."/>
            <person name="Pinto D."/>
            <person name="Vollmers J."/>
            <person name="Rivas-Marin E."/>
            <person name="Kohn T."/>
            <person name="Peeters S.H."/>
            <person name="Heuer A."/>
            <person name="Rast P."/>
            <person name="Oberbeckmann S."/>
            <person name="Bunk B."/>
            <person name="Jeske O."/>
            <person name="Meyerdierks A."/>
            <person name="Storesund J.E."/>
            <person name="Kallscheuer N."/>
            <person name="Luecker S."/>
            <person name="Lage O.M."/>
            <person name="Pohl T."/>
            <person name="Merkel B.J."/>
            <person name="Hornburger P."/>
            <person name="Mueller R.-W."/>
            <person name="Bruemmer F."/>
            <person name="Labrenz M."/>
            <person name="Spormann A.M."/>
            <person name="Op den Camp H."/>
            <person name="Overmann J."/>
            <person name="Amann R."/>
            <person name="Jetten M.S.M."/>
            <person name="Mascher T."/>
            <person name="Medema M.H."/>
            <person name="Devos D.P."/>
            <person name="Kaster A.-K."/>
            <person name="Ovreas L."/>
            <person name="Rohde M."/>
            <person name="Galperin M.Y."/>
            <person name="Jogler C."/>
        </authorList>
    </citation>
    <scope>NUCLEOTIDE SEQUENCE [LARGE SCALE GENOMIC DNA]</scope>
    <source>
        <strain evidence="1 2">K23_9</strain>
    </source>
</reference>